<gene>
    <name evidence="3" type="ORF">GYMLUDRAFT_737035</name>
</gene>
<accession>A0A0D0CQX3</accession>
<organism evidence="3 4">
    <name type="scientific">Collybiopsis luxurians FD-317 M1</name>
    <dbReference type="NCBI Taxonomy" id="944289"/>
    <lineage>
        <taxon>Eukaryota</taxon>
        <taxon>Fungi</taxon>
        <taxon>Dikarya</taxon>
        <taxon>Basidiomycota</taxon>
        <taxon>Agaricomycotina</taxon>
        <taxon>Agaricomycetes</taxon>
        <taxon>Agaricomycetidae</taxon>
        <taxon>Agaricales</taxon>
        <taxon>Marasmiineae</taxon>
        <taxon>Omphalotaceae</taxon>
        <taxon>Collybiopsis</taxon>
        <taxon>Collybiopsis luxurians</taxon>
    </lineage>
</organism>
<dbReference type="AlphaFoldDB" id="A0A0D0CQX3"/>
<feature type="transmembrane region" description="Helical" evidence="2">
    <location>
        <begin position="123"/>
        <end position="144"/>
    </location>
</feature>
<evidence type="ECO:0000256" key="2">
    <source>
        <dbReference type="SAM" id="Phobius"/>
    </source>
</evidence>
<feature type="transmembrane region" description="Helical" evidence="2">
    <location>
        <begin position="93"/>
        <end position="111"/>
    </location>
</feature>
<evidence type="ECO:0000313" key="3">
    <source>
        <dbReference type="EMBL" id="KIK57908.1"/>
    </source>
</evidence>
<keyword evidence="2" id="KW-0812">Transmembrane</keyword>
<evidence type="ECO:0000256" key="1">
    <source>
        <dbReference type="SAM" id="MobiDB-lite"/>
    </source>
</evidence>
<dbReference type="OrthoDB" id="2744793at2759"/>
<feature type="region of interest" description="Disordered" evidence="1">
    <location>
        <begin position="280"/>
        <end position="301"/>
    </location>
</feature>
<dbReference type="EMBL" id="KN834788">
    <property type="protein sequence ID" value="KIK57908.1"/>
    <property type="molecule type" value="Genomic_DNA"/>
</dbReference>
<feature type="transmembrane region" description="Helical" evidence="2">
    <location>
        <begin position="6"/>
        <end position="21"/>
    </location>
</feature>
<feature type="transmembrane region" description="Helical" evidence="2">
    <location>
        <begin position="241"/>
        <end position="261"/>
    </location>
</feature>
<evidence type="ECO:0000313" key="4">
    <source>
        <dbReference type="Proteomes" id="UP000053593"/>
    </source>
</evidence>
<dbReference type="Proteomes" id="UP000053593">
    <property type="component" value="Unassembled WGS sequence"/>
</dbReference>
<sequence>MKATAYGIFGLGIFIATRPLITKSWTRSRVILFLCLITILFASTWDVFYIETFEQIATRFTFIETQPSGQGGIEAQLQIAEGRLSPLQFMPPWIGTIAVLLSDSIVVWRAWTFFEHAKLPRYLLAFLMIANIGVNIADCIWADIEVQTELTGSTILDWFSGVLSVVVNMVATGLIAWKAWNHHQLMVEAEIRRRSRAEDLLLLLIESGAIYCALQVAYIVVTLINTYAPERLASTPLVAPVIETLSVIVAEWYPVAVIILVNKDSSPVLETFQVNRTNMDNRESHDLTPVDHSDSGLTPSG</sequence>
<feature type="transmembrane region" description="Helical" evidence="2">
    <location>
        <begin position="30"/>
        <end position="50"/>
    </location>
</feature>
<protein>
    <submittedName>
        <fullName evidence="3">Uncharacterized protein</fullName>
    </submittedName>
</protein>
<feature type="transmembrane region" description="Helical" evidence="2">
    <location>
        <begin position="156"/>
        <end position="180"/>
    </location>
</feature>
<proteinExistence type="predicted"/>
<keyword evidence="2" id="KW-1133">Transmembrane helix</keyword>
<dbReference type="HOGENOM" id="CLU_071641_1_0_1"/>
<keyword evidence="2" id="KW-0472">Membrane</keyword>
<name>A0A0D0CQX3_9AGAR</name>
<reference evidence="3 4" key="1">
    <citation type="submission" date="2014-04" db="EMBL/GenBank/DDBJ databases">
        <title>Evolutionary Origins and Diversification of the Mycorrhizal Mutualists.</title>
        <authorList>
            <consortium name="DOE Joint Genome Institute"/>
            <consortium name="Mycorrhizal Genomics Consortium"/>
            <person name="Kohler A."/>
            <person name="Kuo A."/>
            <person name="Nagy L.G."/>
            <person name="Floudas D."/>
            <person name="Copeland A."/>
            <person name="Barry K.W."/>
            <person name="Cichocki N."/>
            <person name="Veneault-Fourrey C."/>
            <person name="LaButti K."/>
            <person name="Lindquist E.A."/>
            <person name="Lipzen A."/>
            <person name="Lundell T."/>
            <person name="Morin E."/>
            <person name="Murat C."/>
            <person name="Riley R."/>
            <person name="Ohm R."/>
            <person name="Sun H."/>
            <person name="Tunlid A."/>
            <person name="Henrissat B."/>
            <person name="Grigoriev I.V."/>
            <person name="Hibbett D.S."/>
            <person name="Martin F."/>
        </authorList>
    </citation>
    <scope>NUCLEOTIDE SEQUENCE [LARGE SCALE GENOMIC DNA]</scope>
    <source>
        <strain evidence="3 4">FD-317 M1</strain>
    </source>
</reference>
<feature type="compositionally biased region" description="Basic and acidic residues" evidence="1">
    <location>
        <begin position="280"/>
        <end position="294"/>
    </location>
</feature>
<feature type="transmembrane region" description="Helical" evidence="2">
    <location>
        <begin position="200"/>
        <end position="221"/>
    </location>
</feature>
<keyword evidence="4" id="KW-1185">Reference proteome</keyword>